<organism evidence="3 4">
    <name type="scientific">Paramecium tetraurelia</name>
    <dbReference type="NCBI Taxonomy" id="5888"/>
    <lineage>
        <taxon>Eukaryota</taxon>
        <taxon>Sar</taxon>
        <taxon>Alveolata</taxon>
        <taxon>Ciliophora</taxon>
        <taxon>Intramacronucleata</taxon>
        <taxon>Oligohymenophorea</taxon>
        <taxon>Peniculida</taxon>
        <taxon>Parameciidae</taxon>
        <taxon>Paramecium</taxon>
    </lineage>
</organism>
<dbReference type="Gene3D" id="1.10.510.10">
    <property type="entry name" value="Transferase(Phosphotransferase) domain 1"/>
    <property type="match status" value="1"/>
</dbReference>
<feature type="transmembrane region" description="Helical" evidence="1">
    <location>
        <begin position="51"/>
        <end position="69"/>
    </location>
</feature>
<keyword evidence="1" id="KW-0472">Membrane</keyword>
<evidence type="ECO:0000256" key="1">
    <source>
        <dbReference type="SAM" id="Phobius"/>
    </source>
</evidence>
<dbReference type="PROSITE" id="PS50011">
    <property type="entry name" value="PROTEIN_KINASE_DOM"/>
    <property type="match status" value="1"/>
</dbReference>
<gene>
    <name evidence="3" type="ORF">GSPATT00023627001</name>
</gene>
<dbReference type="InterPro" id="IPR011009">
    <property type="entry name" value="Kinase-like_dom_sf"/>
</dbReference>
<dbReference type="PANTHER" id="PTHR24362">
    <property type="entry name" value="SERINE/THREONINE-PROTEIN KINASE NEK"/>
    <property type="match status" value="1"/>
</dbReference>
<dbReference type="RefSeq" id="XP_001457847.1">
    <property type="nucleotide sequence ID" value="XM_001457810.1"/>
</dbReference>
<evidence type="ECO:0000313" key="3">
    <source>
        <dbReference type="EMBL" id="CAK90450.1"/>
    </source>
</evidence>
<keyword evidence="1" id="KW-1133">Transmembrane helix</keyword>
<sequence length="325" mass="39042">MAKRGDPKTLVLNNFEELKFVDNIFCPQRGQLRLFRFHPFAKYKCTFLTDIWFRNWCVLFLVYIVWYVNQQQQLLKQYKERCKIKQPHIFYSIESESQKTMKPGQFGQTEVFQIFVFFEYGQLTLHELTERRQAKRYLVPEPEVWCLIKGVMQAMHFFQNNNIPHGMITTKTIYFDEEYLLYRVYDQELIGGRWGNFIKYQQTKDPEIQVFLAPETKPFFNSEASLLETAQINPFKVDVFAFGIVLLQCLTLFQAFENPLKWLDQFYSKNLMTFITQCIQPDPNKRQDWIGLYQLPLEPSQDQKINERNSMIQSHLENRGQKSYR</sequence>
<proteinExistence type="predicted"/>
<evidence type="ECO:0000313" key="4">
    <source>
        <dbReference type="Proteomes" id="UP000000600"/>
    </source>
</evidence>
<protein>
    <recommendedName>
        <fullName evidence="2">Protein kinase domain-containing protein</fullName>
    </recommendedName>
</protein>
<dbReference type="SUPFAM" id="SSF56112">
    <property type="entry name" value="Protein kinase-like (PK-like)"/>
    <property type="match status" value="1"/>
</dbReference>
<dbReference type="OMA" id="NKRQDWI"/>
<accession>A0E583</accession>
<keyword evidence="1" id="KW-0812">Transmembrane</keyword>
<dbReference type="GeneID" id="5043632"/>
<dbReference type="AlphaFoldDB" id="A0E583"/>
<dbReference type="InParanoid" id="A0E583"/>
<keyword evidence="4" id="KW-1185">Reference proteome</keyword>
<dbReference type="HOGENOM" id="CLU_074250_0_0_1"/>
<dbReference type="KEGG" id="ptm:GSPATT00023627001"/>
<dbReference type="GO" id="GO:0005524">
    <property type="term" value="F:ATP binding"/>
    <property type="evidence" value="ECO:0007669"/>
    <property type="project" value="InterPro"/>
</dbReference>
<dbReference type="InterPro" id="IPR000719">
    <property type="entry name" value="Prot_kinase_dom"/>
</dbReference>
<dbReference type="GO" id="GO:0004672">
    <property type="term" value="F:protein kinase activity"/>
    <property type="evidence" value="ECO:0007669"/>
    <property type="project" value="InterPro"/>
</dbReference>
<dbReference type="EMBL" id="CT868659">
    <property type="protein sequence ID" value="CAK90450.1"/>
    <property type="molecule type" value="Genomic_DNA"/>
</dbReference>
<evidence type="ECO:0000259" key="2">
    <source>
        <dbReference type="PROSITE" id="PS50011"/>
    </source>
</evidence>
<name>A0E583_PARTE</name>
<reference evidence="3 4" key="1">
    <citation type="journal article" date="2006" name="Nature">
        <title>Global trends of whole-genome duplications revealed by the ciliate Paramecium tetraurelia.</title>
        <authorList>
            <consortium name="Genoscope"/>
            <person name="Aury J.-M."/>
            <person name="Jaillon O."/>
            <person name="Duret L."/>
            <person name="Noel B."/>
            <person name="Jubin C."/>
            <person name="Porcel B.M."/>
            <person name="Segurens B."/>
            <person name="Daubin V."/>
            <person name="Anthouard V."/>
            <person name="Aiach N."/>
            <person name="Arnaiz O."/>
            <person name="Billaut A."/>
            <person name="Beisson J."/>
            <person name="Blanc I."/>
            <person name="Bouhouche K."/>
            <person name="Camara F."/>
            <person name="Duharcourt S."/>
            <person name="Guigo R."/>
            <person name="Gogendeau D."/>
            <person name="Katinka M."/>
            <person name="Keller A.-M."/>
            <person name="Kissmehl R."/>
            <person name="Klotz C."/>
            <person name="Koll F."/>
            <person name="Le Moue A."/>
            <person name="Lepere C."/>
            <person name="Malinsky S."/>
            <person name="Nowacki M."/>
            <person name="Nowak J.K."/>
            <person name="Plattner H."/>
            <person name="Poulain J."/>
            <person name="Ruiz F."/>
            <person name="Serrano V."/>
            <person name="Zagulski M."/>
            <person name="Dessen P."/>
            <person name="Betermier M."/>
            <person name="Weissenbach J."/>
            <person name="Scarpelli C."/>
            <person name="Schachter V."/>
            <person name="Sperling L."/>
            <person name="Meyer E."/>
            <person name="Cohen J."/>
            <person name="Wincker P."/>
        </authorList>
    </citation>
    <scope>NUCLEOTIDE SEQUENCE [LARGE SCALE GENOMIC DNA]</scope>
    <source>
        <strain evidence="3 4">Stock d4-2</strain>
    </source>
</reference>
<dbReference type="OrthoDB" id="285047at2759"/>
<feature type="domain" description="Protein kinase" evidence="2">
    <location>
        <begin position="1"/>
        <end position="298"/>
    </location>
</feature>
<dbReference type="PANTHER" id="PTHR24362:SF309">
    <property type="entry name" value="PROTEIN KINASE DOMAIN-CONTAINING PROTEIN"/>
    <property type="match status" value="1"/>
</dbReference>
<dbReference type="Proteomes" id="UP000000600">
    <property type="component" value="Unassembled WGS sequence"/>
</dbReference>